<dbReference type="AlphaFoldDB" id="A0A5P6AAV3"/>
<accession>A0A5P6AAV3</accession>
<organism evidence="2">
    <name type="scientific">Raoultella planticola</name>
    <name type="common">Klebsiella planticola</name>
    <dbReference type="NCBI Taxonomy" id="575"/>
    <lineage>
        <taxon>Bacteria</taxon>
        <taxon>Pseudomonadati</taxon>
        <taxon>Pseudomonadota</taxon>
        <taxon>Gammaproteobacteria</taxon>
        <taxon>Enterobacterales</taxon>
        <taxon>Enterobacteriaceae</taxon>
        <taxon>Klebsiella/Raoultella group</taxon>
        <taxon>Raoultella</taxon>
    </lineage>
</organism>
<sequence>MLPLAMAVVAALCPISVLAQDFTQEQIDAIVAKAVDKALADRQAKIDAAANKKVDVITNPQTTAASPDMAIPFGLKFSGYARYGAQFQTGDQKFVGVDGSYNGASAIGRLGNEGNGGEFQITKAFKSSRAPSGTSTSCSITGATKLTSKAYVGVTNVLESIPAPISGPVVISTSVHSRVSTTTSG</sequence>
<gene>
    <name evidence="2" type="ORF">DMB90_23575</name>
</gene>
<keyword evidence="1" id="KW-0732">Signal</keyword>
<dbReference type="EMBL" id="CP029752">
    <property type="protein sequence ID" value="QFG77023.1"/>
    <property type="molecule type" value="Genomic_DNA"/>
</dbReference>
<name>A0A5P6AAV3_RAOPL</name>
<evidence type="ECO:0000256" key="1">
    <source>
        <dbReference type="SAM" id="SignalP"/>
    </source>
</evidence>
<reference evidence="2" key="1">
    <citation type="submission" date="2018-05" db="EMBL/GenBank/DDBJ databases">
        <title>Bacterial isolates from healthy term breastfed infants carrying antibiotic resistance genes.</title>
        <authorList>
            <person name="Casaburi G."/>
        </authorList>
    </citation>
    <scope>NUCLEOTIDE SEQUENCE [LARGE SCALE GENOMIC DNA]</scope>
    <source>
        <strain evidence="2">7084_4</strain>
    </source>
</reference>
<dbReference type="SUPFAM" id="SSF56935">
    <property type="entry name" value="Porins"/>
    <property type="match status" value="1"/>
</dbReference>
<dbReference type="GO" id="GO:0016020">
    <property type="term" value="C:membrane"/>
    <property type="evidence" value="ECO:0007669"/>
    <property type="project" value="InterPro"/>
</dbReference>
<feature type="signal peptide" evidence="1">
    <location>
        <begin position="1"/>
        <end position="19"/>
    </location>
</feature>
<dbReference type="Gene3D" id="2.40.170.10">
    <property type="entry name" value="Porin, LamB type"/>
    <property type="match status" value="1"/>
</dbReference>
<dbReference type="InterPro" id="IPR003192">
    <property type="entry name" value="Porin_LamB"/>
</dbReference>
<dbReference type="GO" id="GO:0015288">
    <property type="term" value="F:porin activity"/>
    <property type="evidence" value="ECO:0007669"/>
    <property type="project" value="InterPro"/>
</dbReference>
<feature type="chain" id="PRO_5025014184" evidence="1">
    <location>
        <begin position="20"/>
        <end position="185"/>
    </location>
</feature>
<dbReference type="Pfam" id="PF02264">
    <property type="entry name" value="LamB"/>
    <property type="match status" value="1"/>
</dbReference>
<evidence type="ECO:0000313" key="2">
    <source>
        <dbReference type="EMBL" id="QFG77023.1"/>
    </source>
</evidence>
<proteinExistence type="predicted"/>
<dbReference type="GO" id="GO:0034219">
    <property type="term" value="P:carbohydrate transmembrane transport"/>
    <property type="evidence" value="ECO:0007669"/>
    <property type="project" value="InterPro"/>
</dbReference>
<protein>
    <submittedName>
        <fullName evidence="2">Maltoporin</fullName>
    </submittedName>
</protein>
<dbReference type="InterPro" id="IPR036998">
    <property type="entry name" value="Porin_LamB_sf"/>
</dbReference>